<feature type="region of interest" description="Disordered" evidence="1">
    <location>
        <begin position="1"/>
        <end position="25"/>
    </location>
</feature>
<evidence type="ECO:0000256" key="1">
    <source>
        <dbReference type="SAM" id="MobiDB-lite"/>
    </source>
</evidence>
<dbReference type="Proteomes" id="UP000701801">
    <property type="component" value="Unassembled WGS sequence"/>
</dbReference>
<dbReference type="OrthoDB" id="408373at2759"/>
<organism evidence="2 3">
    <name type="scientific">Hymenoscyphus albidus</name>
    <dbReference type="NCBI Taxonomy" id="595503"/>
    <lineage>
        <taxon>Eukaryota</taxon>
        <taxon>Fungi</taxon>
        <taxon>Dikarya</taxon>
        <taxon>Ascomycota</taxon>
        <taxon>Pezizomycotina</taxon>
        <taxon>Leotiomycetes</taxon>
        <taxon>Helotiales</taxon>
        <taxon>Helotiaceae</taxon>
        <taxon>Hymenoscyphus</taxon>
    </lineage>
</organism>
<reference evidence="2" key="1">
    <citation type="submission" date="2021-07" db="EMBL/GenBank/DDBJ databases">
        <authorList>
            <person name="Durling M."/>
        </authorList>
    </citation>
    <scope>NUCLEOTIDE SEQUENCE</scope>
</reference>
<protein>
    <submittedName>
        <fullName evidence="2">Uncharacterized protein</fullName>
    </submittedName>
</protein>
<sequence>MLLNETTGSVSQDSPTIANSHSGNDIQASTRKTLCTAISPERSLDVTGVVNWEIDNNQAFIHSVTSSIRHAPIENQFSAYSFLGTLLEEKEGSETVSGLRNRLMGTKILLLVGNQDGILPKHQLCRNAQNTLGSQNLVIVGFDGGHSLSITQGVEVAEVISDFWEL</sequence>
<name>A0A9N9LP60_9HELO</name>
<proteinExistence type="predicted"/>
<accession>A0A9N9LP60</accession>
<evidence type="ECO:0000313" key="2">
    <source>
        <dbReference type="EMBL" id="CAG8976645.1"/>
    </source>
</evidence>
<gene>
    <name evidence="2" type="ORF">HYALB_00002161</name>
</gene>
<evidence type="ECO:0000313" key="3">
    <source>
        <dbReference type="Proteomes" id="UP000701801"/>
    </source>
</evidence>
<keyword evidence="3" id="KW-1185">Reference proteome</keyword>
<dbReference type="AlphaFoldDB" id="A0A9N9LP60"/>
<dbReference type="EMBL" id="CAJVRM010000184">
    <property type="protein sequence ID" value="CAG8976645.1"/>
    <property type="molecule type" value="Genomic_DNA"/>
</dbReference>
<comment type="caution">
    <text evidence="2">The sequence shown here is derived from an EMBL/GenBank/DDBJ whole genome shotgun (WGS) entry which is preliminary data.</text>
</comment>